<dbReference type="eggNOG" id="arCOG01923">
    <property type="taxonomic scope" value="Archaea"/>
</dbReference>
<dbReference type="Gene3D" id="3.30.2150.10">
    <property type="entry name" value="Fibrillarin homologue"/>
    <property type="match status" value="1"/>
</dbReference>
<dbReference type="KEGG" id="fpl:Ferp_2138"/>
<gene>
    <name evidence="3" type="ordered locus">Ferp_2138</name>
</gene>
<dbReference type="PANTHER" id="PTHR10894">
    <property type="entry name" value="NUCLEOLAR PROTEIN 5 NUCLEOLAR PROTEIN NOP5 NOP58"/>
    <property type="match status" value="1"/>
</dbReference>
<dbReference type="OrthoDB" id="11877at2157"/>
<dbReference type="AlphaFoldDB" id="D3S0M8"/>
<evidence type="ECO:0000259" key="2">
    <source>
        <dbReference type="PROSITE" id="PS51358"/>
    </source>
</evidence>
<dbReference type="Gene3D" id="1.10.287.660">
    <property type="entry name" value="Helix hairpin bin"/>
    <property type="match status" value="1"/>
</dbReference>
<dbReference type="InterPro" id="IPR029012">
    <property type="entry name" value="Helix_hairpin_bin_sf"/>
</dbReference>
<name>D3S0M8_FERPA</name>
<dbReference type="InterPro" id="IPR045056">
    <property type="entry name" value="Nop56/Nop58"/>
</dbReference>
<dbReference type="RefSeq" id="WP_012966607.1">
    <property type="nucleotide sequence ID" value="NC_013849.1"/>
</dbReference>
<dbReference type="SUPFAM" id="SSF89124">
    <property type="entry name" value="Nop domain"/>
    <property type="match status" value="1"/>
</dbReference>
<dbReference type="PaxDb" id="589924-Ferp_2138"/>
<dbReference type="Gene3D" id="1.10.246.90">
    <property type="entry name" value="Nop domain"/>
    <property type="match status" value="1"/>
</dbReference>
<keyword evidence="4" id="KW-1185">Reference proteome</keyword>
<dbReference type="Pfam" id="PF01798">
    <property type="entry name" value="Nop"/>
    <property type="match status" value="1"/>
</dbReference>
<dbReference type="GeneID" id="8779675"/>
<feature type="domain" description="Nop" evidence="2">
    <location>
        <begin position="136"/>
        <end position="255"/>
    </location>
</feature>
<dbReference type="STRING" id="589924.Ferp_2138"/>
<dbReference type="PANTHER" id="PTHR10894:SF0">
    <property type="entry name" value="NUCLEOLAR PROTEIN 56"/>
    <property type="match status" value="1"/>
</dbReference>
<evidence type="ECO:0000313" key="4">
    <source>
        <dbReference type="Proteomes" id="UP000002613"/>
    </source>
</evidence>
<accession>D3S0M8</accession>
<dbReference type="GO" id="GO:0031428">
    <property type="term" value="C:box C/D methylation guide snoRNP complex"/>
    <property type="evidence" value="ECO:0007669"/>
    <property type="project" value="InterPro"/>
</dbReference>
<protein>
    <submittedName>
        <fullName evidence="3">Pre-mRNA processing ribonucleoprotein, binding domain protein</fullName>
    </submittedName>
</protein>
<keyword evidence="1" id="KW-0175">Coiled coil</keyword>
<dbReference type="HOGENOM" id="CLU_015495_1_1_2"/>
<evidence type="ECO:0000313" key="3">
    <source>
        <dbReference type="EMBL" id="ADC66269.1"/>
    </source>
</evidence>
<dbReference type="Proteomes" id="UP000002613">
    <property type="component" value="Chromosome"/>
</dbReference>
<dbReference type="EMBL" id="CP001899">
    <property type="protein sequence ID" value="ADC66269.1"/>
    <property type="molecule type" value="Genomic_DNA"/>
</dbReference>
<proteinExistence type="predicted"/>
<evidence type="ECO:0000256" key="1">
    <source>
        <dbReference type="SAM" id="Coils"/>
    </source>
</evidence>
<dbReference type="InterPro" id="IPR042239">
    <property type="entry name" value="Nop_C"/>
</dbReference>
<keyword evidence="3" id="KW-0687">Ribonucleoprotein</keyword>
<dbReference type="GO" id="GO:0030515">
    <property type="term" value="F:snoRNA binding"/>
    <property type="evidence" value="ECO:0007669"/>
    <property type="project" value="InterPro"/>
</dbReference>
<feature type="coiled-coil region" evidence="1">
    <location>
        <begin position="75"/>
        <end position="135"/>
    </location>
</feature>
<organism evidence="3 4">
    <name type="scientific">Ferroglobus placidus (strain DSM 10642 / AEDII12DO)</name>
    <dbReference type="NCBI Taxonomy" id="589924"/>
    <lineage>
        <taxon>Archaea</taxon>
        <taxon>Methanobacteriati</taxon>
        <taxon>Methanobacteriota</taxon>
        <taxon>Archaeoglobi</taxon>
        <taxon>Archaeoglobales</taxon>
        <taxon>Archaeoglobaceae</taxon>
        <taxon>Ferroglobus</taxon>
    </lineage>
</organism>
<sequence length="256" mass="29636">MKYNLWCGEYDGKLKLSNDLEKSFLNAKNPGPVPEEAFEEAKKKVKNYYETLRKVAIEVTERKVERELRREDRYVIMLVKALDELNETINLLEEKYRDLVEVKTSEISEEFEEKIRGLKELRRKIEKEIDEVMGKIAPNLTEILGAKIAARLLERAGSMEKLAILPASTIQIIGAEKSLFKALTRIRKGKKAKIPKHGIIFQHPFIRTLPKKKRGKMARFMAGKLAIAAKLDYFSGELKEELAEEVRRKYEELARA</sequence>
<reference evidence="4" key="1">
    <citation type="submission" date="2010-02" db="EMBL/GenBank/DDBJ databases">
        <title>Complete sequence of Ferroglobus placidus DSM 10642.</title>
        <authorList>
            <consortium name="US DOE Joint Genome Institute"/>
            <person name="Lucas S."/>
            <person name="Copeland A."/>
            <person name="Lapidus A."/>
            <person name="Cheng J.-F."/>
            <person name="Bruce D."/>
            <person name="Goodwin L."/>
            <person name="Pitluck S."/>
            <person name="Saunders E."/>
            <person name="Brettin T."/>
            <person name="Detter J.C."/>
            <person name="Han C."/>
            <person name="Tapia R."/>
            <person name="Larimer F."/>
            <person name="Land M."/>
            <person name="Hauser L."/>
            <person name="Kyrpides N."/>
            <person name="Ivanova N."/>
            <person name="Holmes D."/>
            <person name="Lovley D."/>
            <person name="Kyrpides N."/>
            <person name="Anderson I.J."/>
            <person name="Woyke T."/>
        </authorList>
    </citation>
    <scope>NUCLEOTIDE SEQUENCE [LARGE SCALE GENOMIC DNA]</scope>
    <source>
        <strain evidence="4">DSM 10642 / AEDII12DO</strain>
    </source>
</reference>
<dbReference type="PROSITE" id="PS51358">
    <property type="entry name" value="NOP"/>
    <property type="match status" value="1"/>
</dbReference>
<dbReference type="InterPro" id="IPR036070">
    <property type="entry name" value="Nop_dom_sf"/>
</dbReference>
<reference evidence="3 4" key="2">
    <citation type="journal article" date="2011" name="Stand. Genomic Sci.">
        <title>Complete genome sequence of Ferroglobus placidus AEDII12DO.</title>
        <authorList>
            <person name="Anderson I."/>
            <person name="Risso C."/>
            <person name="Holmes D."/>
            <person name="Lucas S."/>
            <person name="Copeland A."/>
            <person name="Lapidus A."/>
            <person name="Cheng J.F."/>
            <person name="Bruce D."/>
            <person name="Goodwin L."/>
            <person name="Pitluck S."/>
            <person name="Saunders E."/>
            <person name="Brettin T."/>
            <person name="Detter J.C."/>
            <person name="Han C."/>
            <person name="Tapia R."/>
            <person name="Larimer F."/>
            <person name="Land M."/>
            <person name="Hauser L."/>
            <person name="Woyke T."/>
            <person name="Lovley D."/>
            <person name="Kyrpides N."/>
            <person name="Ivanova N."/>
        </authorList>
    </citation>
    <scope>NUCLEOTIDE SEQUENCE [LARGE SCALE GENOMIC DNA]</scope>
    <source>
        <strain evidence="4">DSM 10642 / AEDII12DO</strain>
    </source>
</reference>
<dbReference type="InterPro" id="IPR002687">
    <property type="entry name" value="Nop_dom"/>
</dbReference>